<feature type="domain" description="R13L1/DRL21-like LRR repeat region" evidence="5">
    <location>
        <begin position="566"/>
        <end position="683"/>
    </location>
</feature>
<keyword evidence="7" id="KW-1185">Reference proteome</keyword>
<reference evidence="6 7" key="1">
    <citation type="submission" date="2024-02" db="EMBL/GenBank/DDBJ databases">
        <title>High-quality chromosome-scale genome assembly of Pensacola bahiagrass (Paspalum notatum Flugge var. saurae).</title>
        <authorList>
            <person name="Vega J.M."/>
            <person name="Podio M."/>
            <person name="Orjuela J."/>
            <person name="Siena L.A."/>
            <person name="Pessino S.C."/>
            <person name="Combes M.C."/>
            <person name="Mariac C."/>
            <person name="Albertini E."/>
            <person name="Pupilli F."/>
            <person name="Ortiz J.P.A."/>
            <person name="Leblanc O."/>
        </authorList>
    </citation>
    <scope>NUCLEOTIDE SEQUENCE [LARGE SCALE GENOMIC DNA]</scope>
    <source>
        <strain evidence="6">R1</strain>
        <tissue evidence="6">Leaf</tissue>
    </source>
</reference>
<organism evidence="6 7">
    <name type="scientific">Paspalum notatum var. saurae</name>
    <dbReference type="NCBI Taxonomy" id="547442"/>
    <lineage>
        <taxon>Eukaryota</taxon>
        <taxon>Viridiplantae</taxon>
        <taxon>Streptophyta</taxon>
        <taxon>Embryophyta</taxon>
        <taxon>Tracheophyta</taxon>
        <taxon>Spermatophyta</taxon>
        <taxon>Magnoliopsida</taxon>
        <taxon>Liliopsida</taxon>
        <taxon>Poales</taxon>
        <taxon>Poaceae</taxon>
        <taxon>PACMAD clade</taxon>
        <taxon>Panicoideae</taxon>
        <taxon>Andropogonodae</taxon>
        <taxon>Paspaleae</taxon>
        <taxon>Paspalinae</taxon>
        <taxon>Paspalum</taxon>
    </lineage>
</organism>
<evidence type="ECO:0000259" key="4">
    <source>
        <dbReference type="Pfam" id="PF00931"/>
    </source>
</evidence>
<gene>
    <name evidence="6" type="ORF">U9M48_000872</name>
</gene>
<evidence type="ECO:0000256" key="2">
    <source>
        <dbReference type="SAM" id="MobiDB-lite"/>
    </source>
</evidence>
<dbReference type="SUPFAM" id="SSF52540">
    <property type="entry name" value="P-loop containing nucleoside triphosphate hydrolases"/>
    <property type="match status" value="1"/>
</dbReference>
<dbReference type="AlphaFoldDB" id="A0AAQ3PIM2"/>
<dbReference type="Gene3D" id="3.80.10.10">
    <property type="entry name" value="Ribonuclease Inhibitor"/>
    <property type="match status" value="1"/>
</dbReference>
<feature type="compositionally biased region" description="Polar residues" evidence="2">
    <location>
        <begin position="113"/>
        <end position="123"/>
    </location>
</feature>
<dbReference type="PANTHER" id="PTHR36766:SF40">
    <property type="entry name" value="DISEASE RESISTANCE PROTEIN RGA3"/>
    <property type="match status" value="1"/>
</dbReference>
<protein>
    <recommendedName>
        <fullName evidence="8">NB-ARC domain-containing protein</fullName>
    </recommendedName>
</protein>
<feature type="domain" description="NB-ARC" evidence="4">
    <location>
        <begin position="253"/>
        <end position="302"/>
    </location>
</feature>
<name>A0AAQ3PIM2_PASNO</name>
<dbReference type="SUPFAM" id="SSF52058">
    <property type="entry name" value="L domain-like"/>
    <property type="match status" value="1"/>
</dbReference>
<dbReference type="InterPro" id="IPR027417">
    <property type="entry name" value="P-loop_NTPase"/>
</dbReference>
<dbReference type="InterPro" id="IPR002182">
    <property type="entry name" value="NB-ARC"/>
</dbReference>
<sequence>MASQSMADYLKTAGWLVLVGWWLSPIISLLVNKLVAYLFTDVSRMFRNLETIIVPDLELTLRNVHEQRMRRSFEVKGSRDDLKTLAKIEEDLNLGKRIKHIENILHDSKKPNLFNQKSSSEIPNNDSNNERSSSEIPVKEDTKKERSSRQEQIDDLYRKIERKVFGRDNDLERICKMFRSGKSTLANYICDHEKKAGDKHFDLIVFSNVSVSFRVEKIFHDMLGDITKDQQSANKGIPSPGKMQGLSFVWVVMKIFRDMLREITKYQQSDNEDLKSPWKELKKNLKGRRFLLVLDDLWNEDAAAALGAEEQMSIPDIEEEFLLRQGHVLDRDELVRIWIALGFVSETEVPSSNATELYTFHDLLHELAERVAGSDFFRIDDWMGLPVKDIPPSVQHIFIWSTNAAQGAEAAEKDLNLGNLCTLIIEEPCADGPYRKQRMHDLEKIFDRLFRRLRKLRVLIIRLGSISGELSFPASIDEMKHLRYFSFDCPSAYRWKLILPSTFNKLYQMQTMFFDPCLSVSYPDGMSNLIRLRYVPKGLVFQNIGKMTSLQKLDYAFHVKKEGYELKQLKQLNELRGYLQIVGLGNVGSKEEALEAGLSSKKRVIELKLSFSSSCHTTIDPDMQAEVLDGLCPPENLQELTIEAYDGSGYPSWILSGQQHRYVPKHLRKLVLEGCRCPLASFPVHFMNLLELAILCCEWDSFPENMERLVSLQSLHIVGNRCNKMVLLPTLPRSLREITISGWDLMIENMEHLLSLESLSISHCDKMEHLPKLPQSLKEVTIVCCDVLSRTCQEEGHENWQKIQHIDNVRVNLDYGGVLS</sequence>
<evidence type="ECO:0000313" key="6">
    <source>
        <dbReference type="EMBL" id="WVZ49524.1"/>
    </source>
</evidence>
<evidence type="ECO:0000256" key="3">
    <source>
        <dbReference type="SAM" id="Phobius"/>
    </source>
</evidence>
<dbReference type="Gene3D" id="3.40.50.300">
    <property type="entry name" value="P-loop containing nucleotide triphosphate hydrolases"/>
    <property type="match status" value="1"/>
</dbReference>
<evidence type="ECO:0000313" key="7">
    <source>
        <dbReference type="Proteomes" id="UP001341281"/>
    </source>
</evidence>
<dbReference type="Pfam" id="PF00931">
    <property type="entry name" value="NB-ARC"/>
    <property type="match status" value="1"/>
</dbReference>
<feature type="compositionally biased region" description="Basic and acidic residues" evidence="2">
    <location>
        <begin position="128"/>
        <end position="152"/>
    </location>
</feature>
<feature type="region of interest" description="Disordered" evidence="2">
    <location>
        <begin position="111"/>
        <end position="152"/>
    </location>
</feature>
<keyword evidence="3" id="KW-0812">Transmembrane</keyword>
<accession>A0AAQ3PIM2</accession>
<dbReference type="EMBL" id="CP144745">
    <property type="protein sequence ID" value="WVZ49524.1"/>
    <property type="molecule type" value="Genomic_DNA"/>
</dbReference>
<keyword evidence="3" id="KW-1133">Transmembrane helix</keyword>
<dbReference type="Proteomes" id="UP001341281">
    <property type="component" value="Chromosome 01"/>
</dbReference>
<dbReference type="Pfam" id="PF25019">
    <property type="entry name" value="LRR_R13L1-DRL21"/>
    <property type="match status" value="1"/>
</dbReference>
<evidence type="ECO:0000256" key="1">
    <source>
        <dbReference type="ARBA" id="ARBA00022614"/>
    </source>
</evidence>
<keyword evidence="3" id="KW-0472">Membrane</keyword>
<evidence type="ECO:0008006" key="8">
    <source>
        <dbReference type="Google" id="ProtNLM"/>
    </source>
</evidence>
<evidence type="ECO:0000259" key="5">
    <source>
        <dbReference type="Pfam" id="PF25019"/>
    </source>
</evidence>
<proteinExistence type="predicted"/>
<dbReference type="InterPro" id="IPR056789">
    <property type="entry name" value="LRR_R13L1-DRL21"/>
</dbReference>
<dbReference type="InterPro" id="IPR032675">
    <property type="entry name" value="LRR_dom_sf"/>
</dbReference>
<feature type="transmembrane region" description="Helical" evidence="3">
    <location>
        <begin position="12"/>
        <end position="39"/>
    </location>
</feature>
<keyword evidence="1" id="KW-0433">Leucine-rich repeat</keyword>
<dbReference type="PANTHER" id="PTHR36766">
    <property type="entry name" value="PLANT BROAD-SPECTRUM MILDEW RESISTANCE PROTEIN RPW8"/>
    <property type="match status" value="1"/>
</dbReference>